<accession>D2VEP2</accession>
<protein>
    <submittedName>
        <fullName evidence="2">Predicted protein</fullName>
    </submittedName>
</protein>
<name>D2VEP2_NAEGR</name>
<dbReference type="GeneID" id="8848487"/>
<keyword evidence="3" id="KW-1185">Reference proteome</keyword>
<evidence type="ECO:0000256" key="1">
    <source>
        <dbReference type="SAM" id="SignalP"/>
    </source>
</evidence>
<dbReference type="Proteomes" id="UP000006671">
    <property type="component" value="Unassembled WGS sequence"/>
</dbReference>
<dbReference type="OrthoDB" id="10251816at2759"/>
<proteinExistence type="predicted"/>
<dbReference type="OMA" id="FYPFCVL"/>
<dbReference type="EMBL" id="GG738867">
    <property type="protein sequence ID" value="EFC44539.1"/>
    <property type="molecule type" value="Genomic_DNA"/>
</dbReference>
<dbReference type="VEuPathDB" id="AmoebaDB:NAEGRDRAFT_67343"/>
<keyword evidence="1" id="KW-0732">Signal</keyword>
<feature type="chain" id="PRO_5003038098" evidence="1">
    <location>
        <begin position="24"/>
        <end position="234"/>
    </location>
</feature>
<dbReference type="AlphaFoldDB" id="D2VEP2"/>
<feature type="signal peptide" evidence="1">
    <location>
        <begin position="1"/>
        <end position="23"/>
    </location>
</feature>
<organism evidence="3">
    <name type="scientific">Naegleria gruberi</name>
    <name type="common">Amoeba</name>
    <dbReference type="NCBI Taxonomy" id="5762"/>
    <lineage>
        <taxon>Eukaryota</taxon>
        <taxon>Discoba</taxon>
        <taxon>Heterolobosea</taxon>
        <taxon>Tetramitia</taxon>
        <taxon>Eutetramitia</taxon>
        <taxon>Vahlkampfiidae</taxon>
        <taxon>Naegleria</taxon>
    </lineage>
</organism>
<sequence length="234" mass="26063">MKIIYLLGALIVLLSVILPHVKSADTTTIDCTKPCWPGMDPQGKQTSCTTKQATKLVVELSNNETSKFYPFCVLVDELSELTLNGTSSFMNASENSTVTLWVGSFSSDKYYYRSVKTVSSRESFTMYYTVGIQLSSGVLNSTSVSQPIKFVENCDSAKVACSLDLTLPCVREKQCGMYYDQSTEKQQDVKVFISWTGTDTTGTPLRSYGLLPSNFRYLAFENYFNQFVGLITPQ</sequence>
<evidence type="ECO:0000313" key="2">
    <source>
        <dbReference type="EMBL" id="EFC44539.1"/>
    </source>
</evidence>
<reference evidence="2 3" key="1">
    <citation type="journal article" date="2010" name="Cell">
        <title>The genome of Naegleria gruberi illuminates early eukaryotic versatility.</title>
        <authorList>
            <person name="Fritz-Laylin L.K."/>
            <person name="Prochnik S.E."/>
            <person name="Ginger M.L."/>
            <person name="Dacks J.B."/>
            <person name="Carpenter M.L."/>
            <person name="Field M.C."/>
            <person name="Kuo A."/>
            <person name="Paredez A."/>
            <person name="Chapman J."/>
            <person name="Pham J."/>
            <person name="Shu S."/>
            <person name="Neupane R."/>
            <person name="Cipriano M."/>
            <person name="Mancuso J."/>
            <person name="Tu H."/>
            <person name="Salamov A."/>
            <person name="Lindquist E."/>
            <person name="Shapiro H."/>
            <person name="Lucas S."/>
            <person name="Grigoriev I.V."/>
            <person name="Cande W.Z."/>
            <person name="Fulton C."/>
            <person name="Rokhsar D.S."/>
            <person name="Dawson S.C."/>
        </authorList>
    </citation>
    <scope>NUCLEOTIDE SEQUENCE [LARGE SCALE GENOMIC DNA]</scope>
    <source>
        <strain evidence="2 3">NEG-M</strain>
    </source>
</reference>
<evidence type="ECO:0000313" key="3">
    <source>
        <dbReference type="Proteomes" id="UP000006671"/>
    </source>
</evidence>
<dbReference type="InParanoid" id="D2VEP2"/>
<dbReference type="KEGG" id="ngr:NAEGRDRAFT_67343"/>
<dbReference type="RefSeq" id="XP_002677283.1">
    <property type="nucleotide sequence ID" value="XM_002677237.1"/>
</dbReference>
<gene>
    <name evidence="2" type="ORF">NAEGRDRAFT_67343</name>
</gene>